<proteinExistence type="inferred from homology"/>
<keyword evidence="7" id="KW-0325">Glycoprotein</keyword>
<protein>
    <recommendedName>
        <fullName evidence="8">Sulfatase N-terminal domain-containing protein</fullName>
    </recommendedName>
</protein>
<comment type="similarity">
    <text evidence="2">Belongs to the sulfatase family.</text>
</comment>
<evidence type="ECO:0000259" key="8">
    <source>
        <dbReference type="Pfam" id="PF00884"/>
    </source>
</evidence>
<evidence type="ECO:0000256" key="3">
    <source>
        <dbReference type="ARBA" id="ARBA00022723"/>
    </source>
</evidence>
<dbReference type="SUPFAM" id="SSF53649">
    <property type="entry name" value="Alkaline phosphatase-like"/>
    <property type="match status" value="1"/>
</dbReference>
<dbReference type="OrthoDB" id="103349at2759"/>
<evidence type="ECO:0000256" key="6">
    <source>
        <dbReference type="ARBA" id="ARBA00022837"/>
    </source>
</evidence>
<dbReference type="PROSITE" id="PS00523">
    <property type="entry name" value="SULFATASE_1"/>
    <property type="match status" value="1"/>
</dbReference>
<feature type="domain" description="Sulfatase N-terminal" evidence="8">
    <location>
        <begin position="43"/>
        <end position="367"/>
    </location>
</feature>
<dbReference type="KEGG" id="gmh:115551345"/>
<evidence type="ECO:0000313" key="9">
    <source>
        <dbReference type="Ensembl" id="ENSGMOP00000024639.1"/>
    </source>
</evidence>
<evidence type="ECO:0000256" key="5">
    <source>
        <dbReference type="ARBA" id="ARBA00022801"/>
    </source>
</evidence>
<dbReference type="OMA" id="YPAYPDE"/>
<dbReference type="InterPro" id="IPR017850">
    <property type="entry name" value="Alkaline_phosphatase_core_sf"/>
</dbReference>
<dbReference type="InterPro" id="IPR024607">
    <property type="entry name" value="Sulfatase_CS"/>
</dbReference>
<reference evidence="9" key="2">
    <citation type="submission" date="2025-09" db="UniProtKB">
        <authorList>
            <consortium name="Ensembl"/>
        </authorList>
    </citation>
    <scope>IDENTIFICATION</scope>
</reference>
<keyword evidence="5" id="KW-0378">Hydrolase</keyword>
<dbReference type="InterPro" id="IPR000917">
    <property type="entry name" value="Sulfatase_N"/>
</dbReference>
<dbReference type="InterPro" id="IPR050738">
    <property type="entry name" value="Sulfatase"/>
</dbReference>
<dbReference type="RefSeq" id="XP_030222900.1">
    <property type="nucleotide sequence ID" value="XM_030367040.1"/>
</dbReference>
<dbReference type="CTD" id="410"/>
<dbReference type="GeneID" id="115551345"/>
<reference evidence="9" key="1">
    <citation type="submission" date="2025-08" db="UniProtKB">
        <authorList>
            <consortium name="Ensembl"/>
        </authorList>
    </citation>
    <scope>IDENTIFICATION</scope>
</reference>
<keyword evidence="6" id="KW-0106">Calcium</keyword>
<dbReference type="Gene3D" id="3.30.1120.10">
    <property type="match status" value="1"/>
</dbReference>
<dbReference type="PANTHER" id="PTHR42693:SF11">
    <property type="entry name" value="ARYLSULFATASE A"/>
    <property type="match status" value="1"/>
</dbReference>
<sequence>MRRLLKTTTTTTRMGQPSVINGIMDWFVLSVVILSTRCSALQPNFIVIFADDLGFGDLGCYGHPSSLTPNIDRLAANGLRFTDFYTTCPVCSPSRASLLTGRYQTRSGIYPGVLYPGSRGGLPLNETTIAELLKPLGYATAAVGKWHLGVGPGGMYLPTHQGFDQYLGIPYSHDMGPCWNLTCFPPDVKCFGLCDVGTVAVPLMLQDVIKKQPVNFLTLENSYSQFMSNFIFNSASRSKPFFLYYPSHHTHYPQYAGPKAAGASLRGPFGDALLEFDSTIGDILDALEQMQIINNTFIFFTADNGPELMRMSRGGNAGPLKCGKGTTFEGGMREPAIAFWPGVIAPGVTHELASTLDLLPTIARLSGASLPQVQLDGVDMTDLMLTRGKSKRGTMMFYPTDPSEKTSIFALRLGKYKAHFYTRGATHSSTGPDPDCQFASALKAHDPPLVFDLESDPSENYPLSLDTEPALHGLLDKILEAKAKFEASMVFGESQVGRGSDPALAPCCAPLCQPKPSCCQC</sequence>
<evidence type="ECO:0000313" key="10">
    <source>
        <dbReference type="Proteomes" id="UP000694546"/>
    </source>
</evidence>
<evidence type="ECO:0000256" key="7">
    <source>
        <dbReference type="ARBA" id="ARBA00023180"/>
    </source>
</evidence>
<gene>
    <name evidence="9" type="primary">arsa</name>
</gene>
<dbReference type="FunFam" id="3.40.720.10:FF:000023">
    <property type="entry name" value="Arylsulfatase A"/>
    <property type="match status" value="1"/>
</dbReference>
<keyword evidence="10" id="KW-1185">Reference proteome</keyword>
<keyword evidence="4" id="KW-0732">Signal</keyword>
<dbReference type="Proteomes" id="UP000694546">
    <property type="component" value="Chromosome 9"/>
</dbReference>
<dbReference type="GO" id="GO:0046872">
    <property type="term" value="F:metal ion binding"/>
    <property type="evidence" value="ECO:0007669"/>
    <property type="project" value="UniProtKB-KW"/>
</dbReference>
<evidence type="ECO:0000256" key="4">
    <source>
        <dbReference type="ARBA" id="ARBA00022729"/>
    </source>
</evidence>
<keyword evidence="3" id="KW-0479">Metal-binding</keyword>
<dbReference type="PROSITE" id="PS00149">
    <property type="entry name" value="SULFATASE_2"/>
    <property type="match status" value="1"/>
</dbReference>
<dbReference type="Gene3D" id="3.40.720.10">
    <property type="entry name" value="Alkaline Phosphatase, subunit A"/>
    <property type="match status" value="1"/>
</dbReference>
<accession>A0A8C4ZZS4</accession>
<dbReference type="Pfam" id="PF00884">
    <property type="entry name" value="Sulfatase"/>
    <property type="match status" value="1"/>
</dbReference>
<dbReference type="Pfam" id="PF14707">
    <property type="entry name" value="Sulfatase_C"/>
    <property type="match status" value="1"/>
</dbReference>
<dbReference type="GO" id="GO:0004065">
    <property type="term" value="F:arylsulfatase activity"/>
    <property type="evidence" value="ECO:0007669"/>
    <property type="project" value="TreeGrafter"/>
</dbReference>
<dbReference type="AlphaFoldDB" id="A0A8C4ZZS4"/>
<name>A0A8C4ZZS4_GADMO</name>
<dbReference type="PANTHER" id="PTHR42693">
    <property type="entry name" value="ARYLSULFATASE FAMILY MEMBER"/>
    <property type="match status" value="1"/>
</dbReference>
<evidence type="ECO:0000256" key="2">
    <source>
        <dbReference type="ARBA" id="ARBA00008779"/>
    </source>
</evidence>
<dbReference type="Ensembl" id="ENSGMOT00000067613.1">
    <property type="protein sequence ID" value="ENSGMOP00000024639.1"/>
    <property type="gene ID" value="ENSGMOG00000012264.2"/>
</dbReference>
<dbReference type="GeneTree" id="ENSGT00940000157610"/>
<comment type="cofactor">
    <cofactor evidence="1">
        <name>Ca(2+)</name>
        <dbReference type="ChEBI" id="CHEBI:29108"/>
    </cofactor>
</comment>
<organism evidence="9 10">
    <name type="scientific">Gadus morhua</name>
    <name type="common">Atlantic cod</name>
    <dbReference type="NCBI Taxonomy" id="8049"/>
    <lineage>
        <taxon>Eukaryota</taxon>
        <taxon>Metazoa</taxon>
        <taxon>Chordata</taxon>
        <taxon>Craniata</taxon>
        <taxon>Vertebrata</taxon>
        <taxon>Euteleostomi</taxon>
        <taxon>Actinopterygii</taxon>
        <taxon>Neopterygii</taxon>
        <taxon>Teleostei</taxon>
        <taxon>Neoteleostei</taxon>
        <taxon>Acanthomorphata</taxon>
        <taxon>Zeiogadaria</taxon>
        <taxon>Gadariae</taxon>
        <taxon>Gadiformes</taxon>
        <taxon>Gadoidei</taxon>
        <taxon>Gadidae</taxon>
        <taxon>Gadus</taxon>
    </lineage>
</organism>
<evidence type="ECO:0000256" key="1">
    <source>
        <dbReference type="ARBA" id="ARBA00001913"/>
    </source>
</evidence>